<sequence length="257" mass="29173">SGKRAKSQSAKSNVDNVAILDGDFSLQETIAGIEERMPTDAYDDDLVPSAAAEMGAEAQIRFLKAKLRVMQEELDRLSQELNSKDEMVSASQSKMKEMDEERNRLQRTNVSQQTQMQKYKRSADEAKGKADSLDVQLSAARKELEGVRRIQKQQANTHSATEVRLNRATEEVEKLKSQLNKAKLQSKESAEGDKRQMEQLLAENKMLQKQKNELITGFKKQLKLIDILKKQKIHMEAAKMLAFTEEEFVKALEWGNA</sequence>
<reference evidence="2 4" key="2">
    <citation type="journal article" date="2013" name="Nature">
        <title>Insights into bilaterian evolution from three spiralian genomes.</title>
        <authorList>
            <person name="Simakov O."/>
            <person name="Marletaz F."/>
            <person name="Cho S.J."/>
            <person name="Edsinger-Gonzales E."/>
            <person name="Havlak P."/>
            <person name="Hellsten U."/>
            <person name="Kuo D.H."/>
            <person name="Larsson T."/>
            <person name="Lv J."/>
            <person name="Arendt D."/>
            <person name="Savage R."/>
            <person name="Osoegawa K."/>
            <person name="de Jong P."/>
            <person name="Grimwood J."/>
            <person name="Chapman J.A."/>
            <person name="Shapiro H."/>
            <person name="Aerts A."/>
            <person name="Otillar R.P."/>
            <person name="Terry A.Y."/>
            <person name="Boore J.L."/>
            <person name="Grigoriev I.V."/>
            <person name="Lindberg D.R."/>
            <person name="Seaver E.C."/>
            <person name="Weisblat D.A."/>
            <person name="Putnam N.H."/>
            <person name="Rokhsar D.S."/>
        </authorList>
    </citation>
    <scope>NUCLEOTIDE SEQUENCE</scope>
    <source>
        <strain evidence="2 4">I ESC-2004</strain>
    </source>
</reference>
<feature type="compositionally biased region" description="Basic and acidic residues" evidence="1">
    <location>
        <begin position="121"/>
        <end position="132"/>
    </location>
</feature>
<feature type="region of interest" description="Disordered" evidence="1">
    <location>
        <begin position="80"/>
        <end position="133"/>
    </location>
</feature>
<dbReference type="AlphaFoldDB" id="R7TGQ2"/>
<evidence type="ECO:0008006" key="5">
    <source>
        <dbReference type="Google" id="ProtNLM"/>
    </source>
</evidence>
<evidence type="ECO:0000256" key="1">
    <source>
        <dbReference type="SAM" id="MobiDB-lite"/>
    </source>
</evidence>
<dbReference type="PANTHER" id="PTHR23313">
    <property type="entry name" value="TSEC1-RELATED"/>
    <property type="match status" value="1"/>
</dbReference>
<dbReference type="EMBL" id="AMQN01013219">
    <property type="status" value="NOT_ANNOTATED_CDS"/>
    <property type="molecule type" value="Genomic_DNA"/>
</dbReference>
<reference evidence="3" key="3">
    <citation type="submission" date="2015-06" db="UniProtKB">
        <authorList>
            <consortium name="EnsemblMetazoa"/>
        </authorList>
    </citation>
    <scope>IDENTIFICATION</scope>
</reference>
<dbReference type="Gene3D" id="6.10.250.3110">
    <property type="match status" value="1"/>
</dbReference>
<dbReference type="HOGENOM" id="CLU_059201_1_0_1"/>
<gene>
    <name evidence="2" type="ORF">CAPTEDRAFT_131558</name>
</gene>
<evidence type="ECO:0000313" key="3">
    <source>
        <dbReference type="EnsemblMetazoa" id="CapteP131558"/>
    </source>
</evidence>
<dbReference type="EMBL" id="KB310044">
    <property type="protein sequence ID" value="ELT92672.1"/>
    <property type="molecule type" value="Genomic_DNA"/>
</dbReference>
<dbReference type="OMA" id="QISCEYY"/>
<feature type="compositionally biased region" description="Basic and acidic residues" evidence="1">
    <location>
        <begin position="94"/>
        <end position="104"/>
    </location>
</feature>
<reference evidence="4" key="1">
    <citation type="submission" date="2012-12" db="EMBL/GenBank/DDBJ databases">
        <authorList>
            <person name="Hellsten U."/>
            <person name="Grimwood J."/>
            <person name="Chapman J.A."/>
            <person name="Shapiro H."/>
            <person name="Aerts A."/>
            <person name="Otillar R.P."/>
            <person name="Terry A.Y."/>
            <person name="Boore J.L."/>
            <person name="Simakov O."/>
            <person name="Marletaz F."/>
            <person name="Cho S.-J."/>
            <person name="Edsinger-Gonzales E."/>
            <person name="Havlak P."/>
            <person name="Kuo D.-H."/>
            <person name="Larsson T."/>
            <person name="Lv J."/>
            <person name="Arendt D."/>
            <person name="Savage R."/>
            <person name="Osoegawa K."/>
            <person name="de Jong P."/>
            <person name="Lindberg D.R."/>
            <person name="Seaver E.C."/>
            <person name="Weisblat D.A."/>
            <person name="Putnam N.H."/>
            <person name="Grigoriev I.V."/>
            <person name="Rokhsar D.S."/>
        </authorList>
    </citation>
    <scope>NUCLEOTIDE SEQUENCE</scope>
    <source>
        <strain evidence="4">I ESC-2004</strain>
    </source>
</reference>
<dbReference type="PANTHER" id="PTHR23313:SF0">
    <property type="entry name" value="TESTIS-EXPRESSED PROTEIN 9"/>
    <property type="match status" value="1"/>
</dbReference>
<dbReference type="EnsemblMetazoa" id="CapteT131558">
    <property type="protein sequence ID" value="CapteP131558"/>
    <property type="gene ID" value="CapteG131558"/>
</dbReference>
<dbReference type="OrthoDB" id="269872at2759"/>
<proteinExistence type="predicted"/>
<feature type="non-terminal residue" evidence="2">
    <location>
        <position position="1"/>
    </location>
</feature>
<evidence type="ECO:0000313" key="4">
    <source>
        <dbReference type="Proteomes" id="UP000014760"/>
    </source>
</evidence>
<organism evidence="2">
    <name type="scientific">Capitella teleta</name>
    <name type="common">Polychaete worm</name>
    <dbReference type="NCBI Taxonomy" id="283909"/>
    <lineage>
        <taxon>Eukaryota</taxon>
        <taxon>Metazoa</taxon>
        <taxon>Spiralia</taxon>
        <taxon>Lophotrochozoa</taxon>
        <taxon>Annelida</taxon>
        <taxon>Polychaeta</taxon>
        <taxon>Sedentaria</taxon>
        <taxon>Scolecida</taxon>
        <taxon>Capitellidae</taxon>
        <taxon>Capitella</taxon>
    </lineage>
</organism>
<accession>R7TGQ2</accession>
<keyword evidence="4" id="KW-1185">Reference proteome</keyword>
<protein>
    <recommendedName>
        <fullName evidence="5">Testis expressed 9</fullName>
    </recommendedName>
</protein>
<name>R7TGQ2_CAPTE</name>
<evidence type="ECO:0000313" key="2">
    <source>
        <dbReference type="EMBL" id="ELT92672.1"/>
    </source>
</evidence>
<dbReference type="Proteomes" id="UP000014760">
    <property type="component" value="Unassembled WGS sequence"/>
</dbReference>
<feature type="compositionally biased region" description="Polar residues" evidence="1">
    <location>
        <begin position="106"/>
        <end position="117"/>
    </location>
</feature>